<dbReference type="STRING" id="1316194.A0A1Q5UIV9"/>
<dbReference type="PANTHER" id="PTHR35340:SF5">
    <property type="entry name" value="ASST-DOMAIN-CONTAINING PROTEIN"/>
    <property type="match status" value="1"/>
</dbReference>
<evidence type="ECO:0000313" key="4">
    <source>
        <dbReference type="EMBL" id="OKP12369.1"/>
    </source>
</evidence>
<feature type="chain" id="PRO_5013248284" description="ASST-domain-containing protein" evidence="3">
    <location>
        <begin position="26"/>
        <end position="639"/>
    </location>
</feature>
<reference evidence="4 5" key="1">
    <citation type="submission" date="2016-10" db="EMBL/GenBank/DDBJ databases">
        <title>Genome sequence of the ascomycete fungus Penicillium subrubescens.</title>
        <authorList>
            <person name="De Vries R.P."/>
            <person name="Peng M."/>
            <person name="Dilokpimol A."/>
            <person name="Hilden K."/>
            <person name="Makela M.R."/>
            <person name="Grigoriev I."/>
            <person name="Riley R."/>
            <person name="Granchi Z."/>
        </authorList>
    </citation>
    <scope>NUCLEOTIDE SEQUENCE [LARGE SCALE GENOMIC DNA]</scope>
    <source>
        <strain evidence="4 5">CBS 132785</strain>
    </source>
</reference>
<proteinExistence type="predicted"/>
<comment type="caution">
    <text evidence="4">The sequence shown here is derived from an EMBL/GenBank/DDBJ whole genome shotgun (WGS) entry which is preliminary data.</text>
</comment>
<dbReference type="OrthoDB" id="5427350at2759"/>
<dbReference type="InterPro" id="IPR039535">
    <property type="entry name" value="ASST-like"/>
</dbReference>
<sequence>MTALRSPSITIYALLLLVLSISGTADQEPRFRSQKYAKGFDGPYPLQRYRSADVSGPILNYWRRSVACQDGLYTILAPRGDSVRQSGPMIVDDQGHLVWFKRYKSTYNANVYMYKGERYLTFWAGDDSVRGHGEGSYYMLNSHYEEVYNIHGANGMHGDLHEFQITRDNTALFAVYKSLPADLREIGGPKNGWIYDGLFQEVDIETNELLFQWRASEHFNLQESERDREESDGDTEDNPWDFFHINSIDKDWRGNYLVSSRYMSSLAYIDGRTGDVLWKLGGKQNSFLDMSDGVATNISWQHHARFQIKHDTNTTRRLSLFDNSSRGEGAPENTSRGLIVKINEETMTVTLVQEYWNQVPISSQSQGSMQILENGNVVLGYGYSAAWTEFTADGETLCEVHFGPQTQFHRGQVLSYRVFKQKWVGLPLTKPSVALSGSEAAVSWNGATEVVTWVLQGALPRGEESGDDSVNAVREFQNSEKIGLEFEFISAIPKSGFETIIPIPAGTVYAKLRIIALDKKGITLGVTEALDWEPEEMNNEVAVYSGEEKDDEEGGDTGEVWSASAIGIGLITVAILGFSVWLVCKIAYSRSLKNLFTREKDEHTWQRVSTGEELDELDGFSDVESRDHASDSLLKQPGE</sequence>
<feature type="signal peptide" evidence="3">
    <location>
        <begin position="1"/>
        <end position="25"/>
    </location>
</feature>
<feature type="transmembrane region" description="Helical" evidence="2">
    <location>
        <begin position="560"/>
        <end position="584"/>
    </location>
</feature>
<keyword evidence="2" id="KW-0812">Transmembrane</keyword>
<name>A0A1Q5UIV9_9EURO</name>
<keyword evidence="3" id="KW-0732">Signal</keyword>
<evidence type="ECO:0000256" key="2">
    <source>
        <dbReference type="SAM" id="Phobius"/>
    </source>
</evidence>
<dbReference type="InterPro" id="IPR053143">
    <property type="entry name" value="Arylsulfate_ST"/>
</dbReference>
<keyword evidence="5" id="KW-1185">Reference proteome</keyword>
<protein>
    <recommendedName>
        <fullName evidence="6">ASST-domain-containing protein</fullName>
    </recommendedName>
</protein>
<keyword evidence="2" id="KW-1133">Transmembrane helix</keyword>
<dbReference type="PANTHER" id="PTHR35340">
    <property type="entry name" value="PQQ ENZYME REPEAT PROTEIN-RELATED"/>
    <property type="match status" value="1"/>
</dbReference>
<organism evidence="4 5">
    <name type="scientific">Penicillium subrubescens</name>
    <dbReference type="NCBI Taxonomy" id="1316194"/>
    <lineage>
        <taxon>Eukaryota</taxon>
        <taxon>Fungi</taxon>
        <taxon>Dikarya</taxon>
        <taxon>Ascomycota</taxon>
        <taxon>Pezizomycotina</taxon>
        <taxon>Eurotiomycetes</taxon>
        <taxon>Eurotiomycetidae</taxon>
        <taxon>Eurotiales</taxon>
        <taxon>Aspergillaceae</taxon>
        <taxon>Penicillium</taxon>
    </lineage>
</organism>
<evidence type="ECO:0000313" key="5">
    <source>
        <dbReference type="Proteomes" id="UP000186955"/>
    </source>
</evidence>
<gene>
    <name evidence="4" type="ORF">PENSUB_2105</name>
</gene>
<dbReference type="Pfam" id="PF14269">
    <property type="entry name" value="Arylsulfotran_2"/>
    <property type="match status" value="1"/>
</dbReference>
<evidence type="ECO:0000256" key="3">
    <source>
        <dbReference type="SAM" id="SignalP"/>
    </source>
</evidence>
<evidence type="ECO:0008006" key="6">
    <source>
        <dbReference type="Google" id="ProtNLM"/>
    </source>
</evidence>
<evidence type="ECO:0000256" key="1">
    <source>
        <dbReference type="SAM" id="MobiDB-lite"/>
    </source>
</evidence>
<dbReference type="EMBL" id="MNBE01000228">
    <property type="protein sequence ID" value="OKP12369.1"/>
    <property type="molecule type" value="Genomic_DNA"/>
</dbReference>
<keyword evidence="2" id="KW-0472">Membrane</keyword>
<accession>A0A1Q5UIV9</accession>
<feature type="region of interest" description="Disordered" evidence="1">
    <location>
        <begin position="616"/>
        <end position="639"/>
    </location>
</feature>
<dbReference type="AlphaFoldDB" id="A0A1Q5UIV9"/>
<dbReference type="Proteomes" id="UP000186955">
    <property type="component" value="Unassembled WGS sequence"/>
</dbReference>